<protein>
    <recommendedName>
        <fullName evidence="1">SsfX3-like N-terminal domain-containing protein</fullName>
    </recommendedName>
</protein>
<keyword evidence="3" id="KW-1185">Reference proteome</keyword>
<evidence type="ECO:0000313" key="3">
    <source>
        <dbReference type="Proteomes" id="UP001527099"/>
    </source>
</evidence>
<evidence type="ECO:0000259" key="1">
    <source>
        <dbReference type="Pfam" id="PF21181"/>
    </source>
</evidence>
<dbReference type="EMBL" id="JAMDMX010000222">
    <property type="protein sequence ID" value="MCY9698281.1"/>
    <property type="molecule type" value="Genomic_DNA"/>
</dbReference>
<comment type="caution">
    <text evidence="2">The sequence shown here is derived from an EMBL/GenBank/DDBJ whole genome shotgun (WGS) entry which is preliminary data.</text>
</comment>
<name>A0ABT4GQ00_9BACL</name>
<gene>
    <name evidence="2" type="ORF">M5X19_36385</name>
</gene>
<dbReference type="RefSeq" id="WP_268618731.1">
    <property type="nucleotide sequence ID" value="NZ_JAMDMX010000222.1"/>
</dbReference>
<dbReference type="Gene3D" id="2.60.120.260">
    <property type="entry name" value="Galactose-binding domain-like"/>
    <property type="match status" value="1"/>
</dbReference>
<reference evidence="2 3" key="1">
    <citation type="submission" date="2022-05" db="EMBL/GenBank/DDBJ databases">
        <title>Genome Sequencing of Bee-Associated Microbes.</title>
        <authorList>
            <person name="Dunlap C."/>
        </authorList>
    </citation>
    <scope>NUCLEOTIDE SEQUENCE [LARGE SCALE GENOMIC DNA]</scope>
    <source>
        <strain evidence="2 3">NRRL B-14421</strain>
    </source>
</reference>
<proteinExistence type="predicted"/>
<sequence>MKNILLTDDLFRGAVSLEHTSEGIKPWRIPYQDYDLYPPNGIDNKAAICAGIRLSFHTDATAVVVKFSPMAEAARLDCLVNGELFAATGITAGDTEVAFSALDQGPKELAIFLPQNTSMTISSLWMNRTRNYG</sequence>
<feature type="domain" description="SsfX3-like N-terminal" evidence="1">
    <location>
        <begin position="11"/>
        <end position="114"/>
    </location>
</feature>
<dbReference type="InterPro" id="IPR048977">
    <property type="entry name" value="SsfX3-like_N"/>
</dbReference>
<dbReference type="Pfam" id="PF21181">
    <property type="entry name" value="SsfX3_N"/>
    <property type="match status" value="1"/>
</dbReference>
<organism evidence="2 3">
    <name type="scientific">Paenibacillus alginolyticus</name>
    <dbReference type="NCBI Taxonomy" id="59839"/>
    <lineage>
        <taxon>Bacteria</taxon>
        <taxon>Bacillati</taxon>
        <taxon>Bacillota</taxon>
        <taxon>Bacilli</taxon>
        <taxon>Bacillales</taxon>
        <taxon>Paenibacillaceae</taxon>
        <taxon>Paenibacillus</taxon>
    </lineage>
</organism>
<dbReference type="Proteomes" id="UP001527099">
    <property type="component" value="Unassembled WGS sequence"/>
</dbReference>
<accession>A0ABT4GQ00</accession>
<evidence type="ECO:0000313" key="2">
    <source>
        <dbReference type="EMBL" id="MCY9698281.1"/>
    </source>
</evidence>